<reference evidence="12" key="1">
    <citation type="submission" date="2016-10" db="EMBL/GenBank/DDBJ databases">
        <authorList>
            <person name="Varghese N."/>
            <person name="Submissions S."/>
        </authorList>
    </citation>
    <scope>NUCLEOTIDE SEQUENCE [LARGE SCALE GENOMIC DNA]</scope>
    <source>
        <strain evidence="12">CGMCC 1.10369</strain>
    </source>
</reference>
<keyword evidence="5 10" id="KW-0808">Transferase</keyword>
<sequence>MLQPSIDSLQTKINSKYTLVTVSAARARQLREHPEKFNHPKGAKSVNYVGMALEEIEAEQLSFELNEDNVKETI</sequence>
<dbReference type="InterPro" id="IPR006110">
    <property type="entry name" value="Pol_omega/Rpo6/RPB6"/>
</dbReference>
<keyword evidence="12" id="KW-1185">Reference proteome</keyword>
<evidence type="ECO:0000256" key="10">
    <source>
        <dbReference type="HAMAP-Rule" id="MF_00366"/>
    </source>
</evidence>
<protein>
    <recommendedName>
        <fullName evidence="3 10">DNA-directed RNA polymerase subunit omega</fullName>
        <shortName evidence="10">RNAP omega subunit</shortName>
        <ecNumber evidence="2 10">2.7.7.6</ecNumber>
    </recommendedName>
    <alternativeName>
        <fullName evidence="10">RNA polymerase omega subunit</fullName>
    </alternativeName>
    <alternativeName>
        <fullName evidence="8 10">Transcriptase subunit omega</fullName>
    </alternativeName>
</protein>
<evidence type="ECO:0000256" key="6">
    <source>
        <dbReference type="ARBA" id="ARBA00022695"/>
    </source>
</evidence>
<dbReference type="GO" id="GO:0003899">
    <property type="term" value="F:DNA-directed RNA polymerase activity"/>
    <property type="evidence" value="ECO:0007669"/>
    <property type="project" value="UniProtKB-UniRule"/>
</dbReference>
<comment type="catalytic activity">
    <reaction evidence="9 10">
        <text>RNA(n) + a ribonucleoside 5'-triphosphate = RNA(n+1) + diphosphate</text>
        <dbReference type="Rhea" id="RHEA:21248"/>
        <dbReference type="Rhea" id="RHEA-COMP:14527"/>
        <dbReference type="Rhea" id="RHEA-COMP:17342"/>
        <dbReference type="ChEBI" id="CHEBI:33019"/>
        <dbReference type="ChEBI" id="CHEBI:61557"/>
        <dbReference type="ChEBI" id="CHEBI:140395"/>
        <dbReference type="EC" id="2.7.7.6"/>
    </reaction>
</comment>
<dbReference type="STRING" id="745820.SAMN04488053_101282"/>
<dbReference type="InterPro" id="IPR003716">
    <property type="entry name" value="DNA-dir_RNA_pol_omega"/>
</dbReference>
<organism evidence="11 12">
    <name type="scientific">Alkalicoccus daliensis</name>
    <dbReference type="NCBI Taxonomy" id="745820"/>
    <lineage>
        <taxon>Bacteria</taxon>
        <taxon>Bacillati</taxon>
        <taxon>Bacillota</taxon>
        <taxon>Bacilli</taxon>
        <taxon>Bacillales</taxon>
        <taxon>Bacillaceae</taxon>
        <taxon>Alkalicoccus</taxon>
    </lineage>
</organism>
<dbReference type="NCBIfam" id="TIGR00690">
    <property type="entry name" value="rpoZ"/>
    <property type="match status" value="1"/>
</dbReference>
<evidence type="ECO:0000256" key="1">
    <source>
        <dbReference type="ARBA" id="ARBA00006711"/>
    </source>
</evidence>
<evidence type="ECO:0000256" key="2">
    <source>
        <dbReference type="ARBA" id="ARBA00012418"/>
    </source>
</evidence>
<comment type="function">
    <text evidence="10">Promotes RNA polymerase assembly. Latches the N- and C-terminal regions of the beta' subunit thereby facilitating its interaction with the beta and alpha subunits.</text>
</comment>
<dbReference type="PANTHER" id="PTHR34476:SF1">
    <property type="entry name" value="DNA-DIRECTED RNA POLYMERASE SUBUNIT OMEGA"/>
    <property type="match status" value="1"/>
</dbReference>
<evidence type="ECO:0000256" key="4">
    <source>
        <dbReference type="ARBA" id="ARBA00022478"/>
    </source>
</evidence>
<evidence type="ECO:0000256" key="5">
    <source>
        <dbReference type="ARBA" id="ARBA00022679"/>
    </source>
</evidence>
<comment type="subunit">
    <text evidence="10">The RNAP catalytic core consists of 2 alpha, 1 beta, 1 beta' and 1 omega subunit. When a sigma factor is associated with the core the holoenzyme is formed, which can initiate transcription.</text>
</comment>
<evidence type="ECO:0000256" key="8">
    <source>
        <dbReference type="ARBA" id="ARBA00029924"/>
    </source>
</evidence>
<dbReference type="GO" id="GO:0003677">
    <property type="term" value="F:DNA binding"/>
    <property type="evidence" value="ECO:0007669"/>
    <property type="project" value="UniProtKB-UniRule"/>
</dbReference>
<keyword evidence="4 10" id="KW-0240">DNA-directed RNA polymerase</keyword>
<evidence type="ECO:0000256" key="7">
    <source>
        <dbReference type="ARBA" id="ARBA00023163"/>
    </source>
</evidence>
<dbReference type="Proteomes" id="UP000198778">
    <property type="component" value="Unassembled WGS sequence"/>
</dbReference>
<dbReference type="OrthoDB" id="9815459at2"/>
<evidence type="ECO:0000313" key="11">
    <source>
        <dbReference type="EMBL" id="SDN26152.1"/>
    </source>
</evidence>
<dbReference type="Pfam" id="PF01192">
    <property type="entry name" value="RNA_pol_Rpb6"/>
    <property type="match status" value="1"/>
</dbReference>
<dbReference type="InterPro" id="IPR036161">
    <property type="entry name" value="RPB6/omega-like_sf"/>
</dbReference>
<keyword evidence="7 10" id="KW-0804">Transcription</keyword>
<evidence type="ECO:0000256" key="9">
    <source>
        <dbReference type="ARBA" id="ARBA00048552"/>
    </source>
</evidence>
<dbReference type="PANTHER" id="PTHR34476">
    <property type="entry name" value="DNA-DIRECTED RNA POLYMERASE SUBUNIT OMEGA"/>
    <property type="match status" value="1"/>
</dbReference>
<dbReference type="SUPFAM" id="SSF63562">
    <property type="entry name" value="RPB6/omega subunit-like"/>
    <property type="match status" value="1"/>
</dbReference>
<dbReference type="EMBL" id="FNIL01000001">
    <property type="protein sequence ID" value="SDN26152.1"/>
    <property type="molecule type" value="Genomic_DNA"/>
</dbReference>
<gene>
    <name evidence="10" type="primary">rpoZ</name>
    <name evidence="11" type="ORF">SAMN04488053_101282</name>
</gene>
<dbReference type="GO" id="GO:0000428">
    <property type="term" value="C:DNA-directed RNA polymerase complex"/>
    <property type="evidence" value="ECO:0007669"/>
    <property type="project" value="UniProtKB-KW"/>
</dbReference>
<keyword evidence="6 10" id="KW-0548">Nucleotidyltransferase</keyword>
<dbReference type="SMART" id="SM01409">
    <property type="entry name" value="RNA_pol_Rpb6"/>
    <property type="match status" value="1"/>
</dbReference>
<dbReference type="RefSeq" id="WP_090839845.1">
    <property type="nucleotide sequence ID" value="NZ_FNIL01000001.1"/>
</dbReference>
<dbReference type="HAMAP" id="MF_00366">
    <property type="entry name" value="RNApol_bact_RpoZ"/>
    <property type="match status" value="1"/>
</dbReference>
<dbReference type="AlphaFoldDB" id="A0A1G9ZX11"/>
<comment type="similarity">
    <text evidence="1 10">Belongs to the RNA polymerase subunit omega family.</text>
</comment>
<name>A0A1G9ZX11_9BACI</name>
<dbReference type="EC" id="2.7.7.6" evidence="2 10"/>
<evidence type="ECO:0000256" key="3">
    <source>
        <dbReference type="ARBA" id="ARBA00013725"/>
    </source>
</evidence>
<evidence type="ECO:0000313" key="12">
    <source>
        <dbReference type="Proteomes" id="UP000198778"/>
    </source>
</evidence>
<accession>A0A1G9ZX11</accession>
<proteinExistence type="inferred from homology"/>
<dbReference type="GO" id="GO:0006351">
    <property type="term" value="P:DNA-templated transcription"/>
    <property type="evidence" value="ECO:0007669"/>
    <property type="project" value="UniProtKB-UniRule"/>
</dbReference>
<dbReference type="Gene3D" id="3.90.940.10">
    <property type="match status" value="1"/>
</dbReference>